<feature type="domain" description="P-type ATPase A" evidence="8">
    <location>
        <begin position="29"/>
        <end position="129"/>
    </location>
</feature>
<dbReference type="InterPro" id="IPR023298">
    <property type="entry name" value="ATPase_P-typ_TM_dom_sf"/>
</dbReference>
<gene>
    <name evidence="9" type="ORF">B2A_10624</name>
</gene>
<name>T1ALD1_9ZZZZ</name>
<dbReference type="Pfam" id="PF00122">
    <property type="entry name" value="E1-E2_ATPase"/>
    <property type="match status" value="1"/>
</dbReference>
<dbReference type="GO" id="GO:0055070">
    <property type="term" value="P:copper ion homeostasis"/>
    <property type="evidence" value="ECO:0007669"/>
    <property type="project" value="TreeGrafter"/>
</dbReference>
<comment type="subcellular location">
    <subcellularLocation>
        <location evidence="1">Endomembrane system</location>
        <topology evidence="1">Multi-pass membrane protein</topology>
    </subcellularLocation>
</comment>
<dbReference type="NCBIfam" id="TIGR01494">
    <property type="entry name" value="ATPase_P-type"/>
    <property type="match status" value="1"/>
</dbReference>
<evidence type="ECO:0000259" key="8">
    <source>
        <dbReference type="Pfam" id="PF00122"/>
    </source>
</evidence>
<evidence type="ECO:0000256" key="1">
    <source>
        <dbReference type="ARBA" id="ARBA00004127"/>
    </source>
</evidence>
<proteinExistence type="predicted"/>
<feature type="non-terminal residue" evidence="9">
    <location>
        <position position="221"/>
    </location>
</feature>
<keyword evidence="5 7" id="KW-1133">Transmembrane helix</keyword>
<reference evidence="9" key="1">
    <citation type="submission" date="2013-08" db="EMBL/GenBank/DDBJ databases">
        <authorList>
            <person name="Mendez C."/>
            <person name="Richter M."/>
            <person name="Ferrer M."/>
            <person name="Sanchez J."/>
        </authorList>
    </citation>
    <scope>NUCLEOTIDE SEQUENCE</scope>
</reference>
<keyword evidence="4" id="KW-1278">Translocase</keyword>
<evidence type="ECO:0000256" key="7">
    <source>
        <dbReference type="SAM" id="Phobius"/>
    </source>
</evidence>
<reference evidence="9" key="2">
    <citation type="journal article" date="2014" name="ISME J.">
        <title>Microbial stratification in low pH oxic and suboxic macroscopic growths along an acid mine drainage.</title>
        <authorList>
            <person name="Mendez-Garcia C."/>
            <person name="Mesa V."/>
            <person name="Sprenger R.R."/>
            <person name="Richter M."/>
            <person name="Diez M.S."/>
            <person name="Solano J."/>
            <person name="Bargiela R."/>
            <person name="Golyshina O.V."/>
            <person name="Manteca A."/>
            <person name="Ramos J.L."/>
            <person name="Gallego J.R."/>
            <person name="Llorente I."/>
            <person name="Martins Dos Santos V.A."/>
            <person name="Jensen O.N."/>
            <person name="Pelaez A.I."/>
            <person name="Sanchez J."/>
            <person name="Ferrer M."/>
        </authorList>
    </citation>
    <scope>NUCLEOTIDE SEQUENCE</scope>
</reference>
<protein>
    <submittedName>
        <fullName evidence="9">Heavy metal translocating P-type ATPase</fullName>
    </submittedName>
</protein>
<evidence type="ECO:0000313" key="9">
    <source>
        <dbReference type="EMBL" id="EQD41529.1"/>
    </source>
</evidence>
<sequence length="221" mass="22739">MIALVTAGKWLETRAKRATTAAIRQLMSLRPQRACVVRDGVEVQVPLEAVAVGDLVVVRPGERVPVDGIVRSGASELDESLLTGESLPVDRTVGETVTGGSINGSGLLRIETTAAAEQSVLARIIALIEGAQARKPPVQRLVDRVAAVFVPAVLAVGVAAWLSWWLLAGQFGAGVIAAVSVLVIACPCALGLATPTALMVGTGAAARAGILIRDAEALEQA</sequence>
<dbReference type="GO" id="GO:0005524">
    <property type="term" value="F:ATP binding"/>
    <property type="evidence" value="ECO:0007669"/>
    <property type="project" value="InterPro"/>
</dbReference>
<feature type="transmembrane region" description="Helical" evidence="7">
    <location>
        <begin position="145"/>
        <end position="167"/>
    </location>
</feature>
<dbReference type="GO" id="GO:0016887">
    <property type="term" value="F:ATP hydrolysis activity"/>
    <property type="evidence" value="ECO:0007669"/>
    <property type="project" value="InterPro"/>
</dbReference>
<evidence type="ECO:0000256" key="3">
    <source>
        <dbReference type="ARBA" id="ARBA00022723"/>
    </source>
</evidence>
<dbReference type="Gene3D" id="2.70.150.10">
    <property type="entry name" value="Calcium-transporting ATPase, cytoplasmic transduction domain A"/>
    <property type="match status" value="1"/>
</dbReference>
<dbReference type="InterPro" id="IPR059000">
    <property type="entry name" value="ATPase_P-type_domA"/>
</dbReference>
<evidence type="ECO:0000256" key="4">
    <source>
        <dbReference type="ARBA" id="ARBA00022967"/>
    </source>
</evidence>
<dbReference type="GO" id="GO:0012505">
    <property type="term" value="C:endomembrane system"/>
    <property type="evidence" value="ECO:0007669"/>
    <property type="project" value="UniProtKB-SubCell"/>
</dbReference>
<dbReference type="FunFam" id="2.70.150.10:FF:000002">
    <property type="entry name" value="Copper-transporting ATPase 1, putative"/>
    <property type="match status" value="1"/>
</dbReference>
<evidence type="ECO:0000256" key="2">
    <source>
        <dbReference type="ARBA" id="ARBA00022692"/>
    </source>
</evidence>
<organism evidence="9">
    <name type="scientific">mine drainage metagenome</name>
    <dbReference type="NCBI Taxonomy" id="410659"/>
    <lineage>
        <taxon>unclassified sequences</taxon>
        <taxon>metagenomes</taxon>
        <taxon>ecological metagenomes</taxon>
    </lineage>
</organism>
<dbReference type="SUPFAM" id="SSF81653">
    <property type="entry name" value="Calcium ATPase, transduction domain A"/>
    <property type="match status" value="1"/>
</dbReference>
<evidence type="ECO:0000256" key="5">
    <source>
        <dbReference type="ARBA" id="ARBA00022989"/>
    </source>
</evidence>
<keyword evidence="2 7" id="KW-0812">Transmembrane</keyword>
<dbReference type="GO" id="GO:0043682">
    <property type="term" value="F:P-type divalent copper transporter activity"/>
    <property type="evidence" value="ECO:0007669"/>
    <property type="project" value="TreeGrafter"/>
</dbReference>
<dbReference type="PANTHER" id="PTHR43520">
    <property type="entry name" value="ATP7, ISOFORM B"/>
    <property type="match status" value="1"/>
</dbReference>
<dbReference type="InterPro" id="IPR001757">
    <property type="entry name" value="P_typ_ATPase"/>
</dbReference>
<dbReference type="GO" id="GO:0016020">
    <property type="term" value="C:membrane"/>
    <property type="evidence" value="ECO:0007669"/>
    <property type="project" value="InterPro"/>
</dbReference>
<dbReference type="PANTHER" id="PTHR43520:SF8">
    <property type="entry name" value="P-TYPE CU(+) TRANSPORTER"/>
    <property type="match status" value="1"/>
</dbReference>
<accession>T1ALD1</accession>
<keyword evidence="3" id="KW-0479">Metal-binding</keyword>
<comment type="caution">
    <text evidence="9">The sequence shown here is derived from an EMBL/GenBank/DDBJ whole genome shotgun (WGS) entry which is preliminary data.</text>
</comment>
<dbReference type="GO" id="GO:0005507">
    <property type="term" value="F:copper ion binding"/>
    <property type="evidence" value="ECO:0007669"/>
    <property type="project" value="TreeGrafter"/>
</dbReference>
<feature type="transmembrane region" description="Helical" evidence="7">
    <location>
        <begin position="173"/>
        <end position="193"/>
    </location>
</feature>
<dbReference type="AlphaFoldDB" id="T1ALD1"/>
<dbReference type="SUPFAM" id="SSF81665">
    <property type="entry name" value="Calcium ATPase, transmembrane domain M"/>
    <property type="match status" value="1"/>
</dbReference>
<dbReference type="EMBL" id="AUZZ01007650">
    <property type="protein sequence ID" value="EQD41529.1"/>
    <property type="molecule type" value="Genomic_DNA"/>
</dbReference>
<dbReference type="InterPro" id="IPR008250">
    <property type="entry name" value="ATPase_P-typ_transduc_dom_A_sf"/>
</dbReference>
<keyword evidence="6 7" id="KW-0472">Membrane</keyword>
<evidence type="ECO:0000256" key="6">
    <source>
        <dbReference type="ARBA" id="ARBA00023136"/>
    </source>
</evidence>